<dbReference type="AlphaFoldDB" id="A0AAC9KAR1"/>
<organism evidence="2 3">
    <name type="scientific">Granulibacter bethesdensis</name>
    <dbReference type="NCBI Taxonomy" id="364410"/>
    <lineage>
        <taxon>Bacteria</taxon>
        <taxon>Pseudomonadati</taxon>
        <taxon>Pseudomonadota</taxon>
        <taxon>Alphaproteobacteria</taxon>
        <taxon>Acetobacterales</taxon>
        <taxon>Acetobacteraceae</taxon>
        <taxon>Granulibacter</taxon>
    </lineage>
</organism>
<dbReference type="EMBL" id="CP018191">
    <property type="protein sequence ID" value="APH54927.1"/>
    <property type="molecule type" value="Genomic_DNA"/>
</dbReference>
<reference evidence="3" key="1">
    <citation type="submission" date="2016-11" db="EMBL/GenBank/DDBJ databases">
        <title>Comparative genomic and phenotypic analysis of Granulibacter bethesdensis clinical isolates from patients with chronic granulomatous disease.</title>
        <authorList>
            <person name="Zarember K.A."/>
            <person name="Porcella S.F."/>
            <person name="Chu J."/>
            <person name="Ding L."/>
            <person name="Dahlstrom E."/>
            <person name="Barbian K."/>
            <person name="Martens C."/>
            <person name="Sykora L."/>
            <person name="Kramer S."/>
            <person name="Pettinato A.M."/>
            <person name="Hong H."/>
            <person name="Wald G."/>
            <person name="Berg L.J."/>
            <person name="Rogge L.S."/>
            <person name="Greenberg D.E."/>
            <person name="Falcone E.L."/>
            <person name="Neves J.F."/>
            <person name="Simoes M.J."/>
            <person name="Casal M."/>
            <person name="Rodriguez-Lopez F.C."/>
            <person name="Zelazny A."/>
            <person name="Gallin J.I."/>
            <person name="Holland S.M."/>
        </authorList>
    </citation>
    <scope>NUCLEOTIDE SEQUENCE [LARGE SCALE GENOMIC DNA]</scope>
    <source>
        <strain evidence="3">NIH9.1</strain>
    </source>
</reference>
<name>A0AAC9KAR1_9PROT</name>
<sequence>MVVSPFMVYLRARGGTSSRRLFLLRALGLSPRTRRNPRSRMPLRSKNRSISAHAEEPASHSARWLAWRVYLRARGGTRVVENMLEPSQGLSPRTRRNRPSDVFFARPRGSISAHAEEPRAARTAIATRGVYLRARGGTRLASLRYPSAKGLSPRTRRNPREARCLLMCLGPISAHAEEPMRSPEKM</sequence>
<feature type="compositionally biased region" description="Basic residues" evidence="1">
    <location>
        <begin position="33"/>
        <end position="47"/>
    </location>
</feature>
<proteinExistence type="predicted"/>
<evidence type="ECO:0000313" key="3">
    <source>
        <dbReference type="Proteomes" id="UP000182373"/>
    </source>
</evidence>
<gene>
    <name evidence="2" type="ORF">GbCGDNIH9_1629</name>
</gene>
<accession>A0AAC9KAR1</accession>
<evidence type="ECO:0000313" key="2">
    <source>
        <dbReference type="EMBL" id="APH54927.1"/>
    </source>
</evidence>
<feature type="region of interest" description="Disordered" evidence="1">
    <location>
        <begin position="33"/>
        <end position="55"/>
    </location>
</feature>
<protein>
    <submittedName>
        <fullName evidence="2">Uncharacterized protein</fullName>
    </submittedName>
</protein>
<dbReference type="AntiFam" id="ANF00057">
    <property type="entry name" value="Translation of E. coli type CRISPR repeat"/>
</dbReference>
<evidence type="ECO:0000256" key="1">
    <source>
        <dbReference type="SAM" id="MobiDB-lite"/>
    </source>
</evidence>
<dbReference type="Proteomes" id="UP000182373">
    <property type="component" value="Chromosome"/>
</dbReference>